<dbReference type="EMBL" id="BAAASR010000013">
    <property type="protein sequence ID" value="GAA2490325.1"/>
    <property type="molecule type" value="Genomic_DNA"/>
</dbReference>
<evidence type="ECO:0000256" key="1">
    <source>
        <dbReference type="SAM" id="SignalP"/>
    </source>
</evidence>
<feature type="signal peptide" evidence="1">
    <location>
        <begin position="1"/>
        <end position="36"/>
    </location>
</feature>
<organism evidence="4 5">
    <name type="scientific">Streptomyces gobitricini</name>
    <dbReference type="NCBI Taxonomy" id="68211"/>
    <lineage>
        <taxon>Bacteria</taxon>
        <taxon>Bacillati</taxon>
        <taxon>Actinomycetota</taxon>
        <taxon>Actinomycetes</taxon>
        <taxon>Kitasatosporales</taxon>
        <taxon>Streptomycetaceae</taxon>
        <taxon>Streptomyces</taxon>
    </lineage>
</organism>
<dbReference type="PANTHER" id="PTHR34599:SF2">
    <property type="entry name" value="TRAF-TYPE DOMAIN-CONTAINING PROTEIN"/>
    <property type="match status" value="1"/>
</dbReference>
<dbReference type="RefSeq" id="WP_344359725.1">
    <property type="nucleotide sequence ID" value="NZ_BAAASR010000013.1"/>
</dbReference>
<feature type="domain" description="DUF6851" evidence="2">
    <location>
        <begin position="93"/>
        <end position="223"/>
    </location>
</feature>
<evidence type="ECO:0000259" key="2">
    <source>
        <dbReference type="Pfam" id="PF21167"/>
    </source>
</evidence>
<dbReference type="Gene3D" id="1.10.606.10">
    <property type="entry name" value="Vanadium-containing Chloroperoxidase, domain 2"/>
    <property type="match status" value="1"/>
</dbReference>
<dbReference type="InterPro" id="IPR036938">
    <property type="entry name" value="PAP2/HPO_sf"/>
</dbReference>
<keyword evidence="5" id="KW-1185">Reference proteome</keyword>
<dbReference type="SUPFAM" id="SSF48317">
    <property type="entry name" value="Acid phosphatase/Vanadium-dependent haloperoxidase"/>
    <property type="match status" value="1"/>
</dbReference>
<dbReference type="InterPro" id="IPR049283">
    <property type="entry name" value="DUF6851"/>
</dbReference>
<dbReference type="InterPro" id="IPR016119">
    <property type="entry name" value="Br/Cl_peroxidase_C"/>
</dbReference>
<dbReference type="Pfam" id="PF22778">
    <property type="entry name" value="VCPO_2nd"/>
    <property type="match status" value="1"/>
</dbReference>
<protein>
    <recommendedName>
        <fullName evidence="6">Phosphoesterase</fullName>
    </recommendedName>
</protein>
<name>A0ABP5Z3L1_9ACTN</name>
<accession>A0ABP5Z3L1</accession>
<dbReference type="PANTHER" id="PTHR34599">
    <property type="entry name" value="PEROXIDASE-RELATED"/>
    <property type="match status" value="1"/>
</dbReference>
<evidence type="ECO:0000313" key="4">
    <source>
        <dbReference type="EMBL" id="GAA2490325.1"/>
    </source>
</evidence>
<feature type="chain" id="PRO_5045987054" description="Phosphoesterase" evidence="1">
    <location>
        <begin position="37"/>
        <end position="511"/>
    </location>
</feature>
<evidence type="ECO:0000313" key="5">
    <source>
        <dbReference type="Proteomes" id="UP001499942"/>
    </source>
</evidence>
<sequence length="511" mass="55451">MSTAHRRTQRNRIRWSAGIAVAVALATGAVTLTANANANASPARTATAKPSAKAGSTNVVIQWNKMMTGALSTAQAGKTHPTSPPVGARAFAIIHMAMYDAWAAYDSKAVGTQYGAALRRPAAERTDANKQAAISYAAHRVLTDIFPEQKADFDKKLTDLGHSIAHTDDPKAGSAQEVALKAADAVIEGRADDGSNQKADPPYKVPVGYYTPVNPPQEIAKFDKEALKHPDRWAPLKTPDGVVHNFMTPQFATGKPYAIKDARTYLSPEPPKYGSAEVKKAIAEQMRVNANLTERQKAVAEHWQYPGSTSSSIPQEWAAFVSQRDKHTLDDDVKMFFALNLAEGDESVVDWMTKVTYDYGRPITMIRYAMAGKDIRGWAGPGKGARTIKGETWTPYLKTPAFAAYGSGHTGFTAVAAETLKLYTGSDRYGNTGVIKAGSSKIEPGMPSKDVPLKWATFSEAAKEVGDSRIYGGAHWKFDHVSADKQGRTLAKDVWKVSQSYFDGTHTKEQR</sequence>
<keyword evidence="1" id="KW-0732">Signal</keyword>
<evidence type="ECO:0000259" key="3">
    <source>
        <dbReference type="Pfam" id="PF22778"/>
    </source>
</evidence>
<dbReference type="CDD" id="cd03398">
    <property type="entry name" value="PAP2_haloperoxidase"/>
    <property type="match status" value="1"/>
</dbReference>
<gene>
    <name evidence="4" type="ORF">GCM10010393_22670</name>
</gene>
<evidence type="ECO:0008006" key="6">
    <source>
        <dbReference type="Google" id="ProtNLM"/>
    </source>
</evidence>
<dbReference type="Pfam" id="PF21167">
    <property type="entry name" value="DUF6851"/>
    <property type="match status" value="1"/>
</dbReference>
<dbReference type="Gene3D" id="1.20.144.10">
    <property type="entry name" value="Phosphatidic acid phosphatase type 2/haloperoxidase"/>
    <property type="match status" value="1"/>
</dbReference>
<proteinExistence type="predicted"/>
<dbReference type="InterPro" id="IPR052559">
    <property type="entry name" value="V-haloperoxidase"/>
</dbReference>
<dbReference type="InterPro" id="IPR055161">
    <property type="entry name" value="NapH1-like_2nd"/>
</dbReference>
<reference evidence="5" key="1">
    <citation type="journal article" date="2019" name="Int. J. Syst. Evol. Microbiol.">
        <title>The Global Catalogue of Microorganisms (GCM) 10K type strain sequencing project: providing services to taxonomists for standard genome sequencing and annotation.</title>
        <authorList>
            <consortium name="The Broad Institute Genomics Platform"/>
            <consortium name="The Broad Institute Genome Sequencing Center for Infectious Disease"/>
            <person name="Wu L."/>
            <person name="Ma J."/>
        </authorList>
    </citation>
    <scope>NUCLEOTIDE SEQUENCE [LARGE SCALE GENOMIC DNA]</scope>
    <source>
        <strain evidence="5">JCM 5062</strain>
    </source>
</reference>
<feature type="domain" description="Vanadium-dependent haloperoxidase NapH1-like second helical-bundle" evidence="3">
    <location>
        <begin position="336"/>
        <end position="477"/>
    </location>
</feature>
<dbReference type="Proteomes" id="UP001499942">
    <property type="component" value="Unassembled WGS sequence"/>
</dbReference>
<comment type="caution">
    <text evidence="4">The sequence shown here is derived from an EMBL/GenBank/DDBJ whole genome shotgun (WGS) entry which is preliminary data.</text>
</comment>